<dbReference type="AlphaFoldDB" id="S4XAU3"/>
<gene>
    <name evidence="2" type="ORF">A606_03020</name>
</gene>
<reference evidence="2 3" key="1">
    <citation type="submission" date="2012-06" db="EMBL/GenBank/DDBJ databases">
        <title>Complete genome sequence of Corynebacterium terpenotabidum Y-11 (=DSM 44721).</title>
        <authorList>
            <person name="Ruckert C."/>
            <person name="Albersmeier A."/>
            <person name="Al-Dilaimi A."/>
            <person name="Szczepanowski R."/>
            <person name="Kalinowski J."/>
        </authorList>
    </citation>
    <scope>NUCLEOTIDE SEQUENCE [LARGE SCALE GENOMIC DNA]</scope>
    <source>
        <strain evidence="2 3">Y-11</strain>
    </source>
</reference>
<proteinExistence type="predicted"/>
<evidence type="ECO:0000313" key="2">
    <source>
        <dbReference type="EMBL" id="AGP30257.1"/>
    </source>
</evidence>
<evidence type="ECO:0000313" key="3">
    <source>
        <dbReference type="Proteomes" id="UP000014809"/>
    </source>
</evidence>
<dbReference type="EMBL" id="CP003696">
    <property type="protein sequence ID" value="AGP30257.1"/>
    <property type="molecule type" value="Genomic_DNA"/>
</dbReference>
<sequence>MTSVLRQASDETADGRLAPREHGDEPPAPPVRPNPCGHVGVPSDPTDLIGWLSTGVGSWSIGSWSIGSVLTSDGGFGLT</sequence>
<dbReference type="KEGG" id="cter:A606_03020"/>
<feature type="region of interest" description="Disordered" evidence="1">
    <location>
        <begin position="1"/>
        <end position="44"/>
    </location>
</feature>
<feature type="compositionally biased region" description="Basic and acidic residues" evidence="1">
    <location>
        <begin position="13"/>
        <end position="25"/>
    </location>
</feature>
<keyword evidence="3" id="KW-1185">Reference proteome</keyword>
<evidence type="ECO:0000256" key="1">
    <source>
        <dbReference type="SAM" id="MobiDB-lite"/>
    </source>
</evidence>
<name>S4XAU3_9CORY</name>
<protein>
    <submittedName>
        <fullName evidence="2">Uncharacterized protein</fullName>
    </submittedName>
</protein>
<organism evidence="2 3">
    <name type="scientific">Corynebacterium terpenotabidum Y-11</name>
    <dbReference type="NCBI Taxonomy" id="1200352"/>
    <lineage>
        <taxon>Bacteria</taxon>
        <taxon>Bacillati</taxon>
        <taxon>Actinomycetota</taxon>
        <taxon>Actinomycetes</taxon>
        <taxon>Mycobacteriales</taxon>
        <taxon>Corynebacteriaceae</taxon>
        <taxon>Corynebacterium</taxon>
    </lineage>
</organism>
<dbReference type="HOGENOM" id="CLU_2600122_0_0_11"/>
<dbReference type="Proteomes" id="UP000014809">
    <property type="component" value="Chromosome"/>
</dbReference>
<accession>S4XAU3</accession>